<reference evidence="2" key="1">
    <citation type="submission" date="2022-10" db="EMBL/GenBank/DDBJ databases">
        <title>Puccinia triticina Genome sequencing and assembly.</title>
        <authorList>
            <person name="Li C."/>
        </authorList>
    </citation>
    <scope>NUCLEOTIDE SEQUENCE</scope>
    <source>
        <strain evidence="2">Pt15</strain>
    </source>
</reference>
<proteinExistence type="predicted"/>
<dbReference type="PANTHER" id="PTHR31912">
    <property type="entry name" value="IP13529P"/>
    <property type="match status" value="1"/>
</dbReference>
<name>A0ABY7CSH0_9BASI</name>
<keyword evidence="3" id="KW-1185">Reference proteome</keyword>
<evidence type="ECO:0000313" key="3">
    <source>
        <dbReference type="Proteomes" id="UP001164743"/>
    </source>
</evidence>
<dbReference type="PANTHER" id="PTHR31912:SF34">
    <property type="entry name" value="NOTOCHORD-RELATED PROTEIN"/>
    <property type="match status" value="1"/>
</dbReference>
<evidence type="ECO:0000313" key="2">
    <source>
        <dbReference type="EMBL" id="WAQ87609.1"/>
    </source>
</evidence>
<feature type="region of interest" description="Disordered" evidence="1">
    <location>
        <begin position="72"/>
        <end position="92"/>
    </location>
</feature>
<dbReference type="RefSeq" id="XP_053023164.1">
    <property type="nucleotide sequence ID" value="XM_053171952.1"/>
</dbReference>
<protein>
    <submittedName>
        <fullName evidence="2">Uncharacterized protein</fullName>
    </submittedName>
</protein>
<organism evidence="2 3">
    <name type="scientific">Puccinia triticina</name>
    <dbReference type="NCBI Taxonomy" id="208348"/>
    <lineage>
        <taxon>Eukaryota</taxon>
        <taxon>Fungi</taxon>
        <taxon>Dikarya</taxon>
        <taxon>Basidiomycota</taxon>
        <taxon>Pucciniomycotina</taxon>
        <taxon>Pucciniomycetes</taxon>
        <taxon>Pucciniales</taxon>
        <taxon>Pucciniaceae</taxon>
        <taxon>Puccinia</taxon>
    </lineage>
</organism>
<gene>
    <name evidence="2" type="ORF">PtA15_8A514</name>
</gene>
<dbReference type="Proteomes" id="UP001164743">
    <property type="component" value="Chromosome 8A"/>
</dbReference>
<dbReference type="GeneID" id="77812847"/>
<feature type="compositionally biased region" description="Polar residues" evidence="1">
    <location>
        <begin position="72"/>
        <end position="89"/>
    </location>
</feature>
<dbReference type="EMBL" id="CP110428">
    <property type="protein sequence ID" value="WAQ87609.1"/>
    <property type="molecule type" value="Genomic_DNA"/>
</dbReference>
<evidence type="ECO:0000256" key="1">
    <source>
        <dbReference type="SAM" id="MobiDB-lite"/>
    </source>
</evidence>
<sequence>MVELEKVTQFKSQLKCFNEYTTPDGPRFVCKPCKSRPLKNKVKHSRLGNHLSKAKSYYISLEKERLSCTGNSTVGHNVQSQGGPSNSTGWEEEENLNQDFEEMFLDRNFGNAEDDTHMEINSPPNDMPPPIEEFDEPALAKEYYDSDDDRELDWTDMLPEDDDDQCSEKEERKEEKKEDENGENSAWHPFRNKLELANPLVNPHLDFFPIDAEGKDIFKLSQSRRWLEDFSRTQRVQMCVSNKQHYYIFEPVMQKSSSDIIVPIFFYKYKCSTYSKCFKPSITSSTGGGNDSLVIQIPSNIRFEDPNLITLPVGKLGSIYSEIKTKKGKKLAEVCGSFMEVEKVTMKYLREFLQISSHGTQAFNQHRYWPKMIKDSEAIWELVKKKKSETASDKLSIERGV</sequence>
<feature type="region of interest" description="Disordered" evidence="1">
    <location>
        <begin position="152"/>
        <end position="186"/>
    </location>
</feature>
<accession>A0ABY7CSH0</accession>
<feature type="compositionally biased region" description="Basic and acidic residues" evidence="1">
    <location>
        <begin position="166"/>
        <end position="179"/>
    </location>
</feature>